<evidence type="ECO:0000313" key="2">
    <source>
        <dbReference type="Proteomes" id="UP000785679"/>
    </source>
</evidence>
<comment type="caution">
    <text evidence="1">The sequence shown here is derived from an EMBL/GenBank/DDBJ whole genome shotgun (WGS) entry which is preliminary data.</text>
</comment>
<accession>A0A8J8NW10</accession>
<evidence type="ECO:0000313" key="1">
    <source>
        <dbReference type="EMBL" id="TNV81221.1"/>
    </source>
</evidence>
<organism evidence="1 2">
    <name type="scientific">Halteria grandinella</name>
    <dbReference type="NCBI Taxonomy" id="5974"/>
    <lineage>
        <taxon>Eukaryota</taxon>
        <taxon>Sar</taxon>
        <taxon>Alveolata</taxon>
        <taxon>Ciliophora</taxon>
        <taxon>Intramacronucleata</taxon>
        <taxon>Spirotrichea</taxon>
        <taxon>Stichotrichia</taxon>
        <taxon>Sporadotrichida</taxon>
        <taxon>Halteriidae</taxon>
        <taxon>Halteria</taxon>
    </lineage>
</organism>
<dbReference type="EMBL" id="RRYP01006406">
    <property type="protein sequence ID" value="TNV81221.1"/>
    <property type="molecule type" value="Genomic_DNA"/>
</dbReference>
<name>A0A8J8NW10_HALGN</name>
<dbReference type="AlphaFoldDB" id="A0A8J8NW10"/>
<proteinExistence type="predicted"/>
<dbReference type="Proteomes" id="UP000785679">
    <property type="component" value="Unassembled WGS sequence"/>
</dbReference>
<gene>
    <name evidence="1" type="ORF">FGO68_gene15754</name>
</gene>
<sequence length="82" mass="9522">MLRWQCFLKQFNSSVICGSLNKRTLCCSFNESFLVDDSLVLHNTYFLTVIPRVSLDQLYASQAPRTLSNTYQRIWTLAVLEI</sequence>
<keyword evidence="2" id="KW-1185">Reference proteome</keyword>
<reference evidence="1" key="1">
    <citation type="submission" date="2019-06" db="EMBL/GenBank/DDBJ databases">
        <authorList>
            <person name="Zheng W."/>
        </authorList>
    </citation>
    <scope>NUCLEOTIDE SEQUENCE</scope>
    <source>
        <strain evidence="1">QDHG01</strain>
    </source>
</reference>
<protein>
    <submittedName>
        <fullName evidence="1">Uncharacterized protein</fullName>
    </submittedName>
</protein>